<dbReference type="PROSITE" id="PS00134">
    <property type="entry name" value="TRYPSIN_HIS"/>
    <property type="match status" value="1"/>
</dbReference>
<dbReference type="AlphaFoldDB" id="A0A9N9IA45"/>
<dbReference type="Pfam" id="PF00089">
    <property type="entry name" value="Trypsin"/>
    <property type="match status" value="1"/>
</dbReference>
<dbReference type="InterPro" id="IPR009003">
    <property type="entry name" value="Peptidase_S1_PA"/>
</dbReference>
<sequence>MLILLIKIAFTQPIINNDEDAIDYWTEERMANAQPIIPPTSNSNEITSNVTIINDISDSGSESLFAIPIAVGKLFFVHSGEHYTCTASVIDTRDGNTGITASHCLYSDGEYSTKVIFSPGYSNGKPRSDLGKIRVTGLSVPKSYIEFDEDDYAMIQFNYPGKLKDQTGAFGWGLTPASPIKVTTFGYPGNGDLNCPRDGKTCCYWVGDATIKNVLGLPDLAAWNVPMNLGKGGSGGPWVMRVGALNPFGYLVGVTGYVVGNDGSFADILNFTLIEELIDWPSS</sequence>
<keyword evidence="3" id="KW-1185">Reference proteome</keyword>
<evidence type="ECO:0000259" key="1">
    <source>
        <dbReference type="PROSITE" id="PS50240"/>
    </source>
</evidence>
<feature type="domain" description="Peptidase S1" evidence="1">
    <location>
        <begin position="52"/>
        <end position="283"/>
    </location>
</feature>
<evidence type="ECO:0000313" key="2">
    <source>
        <dbReference type="EMBL" id="CAG8727097.1"/>
    </source>
</evidence>
<dbReference type="InterPro" id="IPR001254">
    <property type="entry name" value="Trypsin_dom"/>
</dbReference>
<accession>A0A9N9IA45</accession>
<organism evidence="2 3">
    <name type="scientific">Racocetra fulgida</name>
    <dbReference type="NCBI Taxonomy" id="60492"/>
    <lineage>
        <taxon>Eukaryota</taxon>
        <taxon>Fungi</taxon>
        <taxon>Fungi incertae sedis</taxon>
        <taxon>Mucoromycota</taxon>
        <taxon>Glomeromycotina</taxon>
        <taxon>Glomeromycetes</taxon>
        <taxon>Diversisporales</taxon>
        <taxon>Gigasporaceae</taxon>
        <taxon>Racocetra</taxon>
    </lineage>
</organism>
<dbReference type="Gene3D" id="2.40.10.10">
    <property type="entry name" value="Trypsin-like serine proteases"/>
    <property type="match status" value="2"/>
</dbReference>
<protein>
    <submittedName>
        <fullName evidence="2">12118_t:CDS:1</fullName>
    </submittedName>
</protein>
<evidence type="ECO:0000313" key="3">
    <source>
        <dbReference type="Proteomes" id="UP000789396"/>
    </source>
</evidence>
<dbReference type="Proteomes" id="UP000789396">
    <property type="component" value="Unassembled WGS sequence"/>
</dbReference>
<proteinExistence type="predicted"/>
<name>A0A9N9IA45_9GLOM</name>
<dbReference type="SUPFAM" id="SSF50494">
    <property type="entry name" value="Trypsin-like serine proteases"/>
    <property type="match status" value="1"/>
</dbReference>
<dbReference type="OrthoDB" id="10037376at2759"/>
<dbReference type="InterPro" id="IPR043504">
    <property type="entry name" value="Peptidase_S1_PA_chymotrypsin"/>
</dbReference>
<dbReference type="GO" id="GO:0004252">
    <property type="term" value="F:serine-type endopeptidase activity"/>
    <property type="evidence" value="ECO:0007669"/>
    <property type="project" value="InterPro"/>
</dbReference>
<comment type="caution">
    <text evidence="2">The sequence shown here is derived from an EMBL/GenBank/DDBJ whole genome shotgun (WGS) entry which is preliminary data.</text>
</comment>
<gene>
    <name evidence="2" type="ORF">RFULGI_LOCUS11856</name>
</gene>
<dbReference type="InterPro" id="IPR018114">
    <property type="entry name" value="TRYPSIN_HIS"/>
</dbReference>
<reference evidence="2" key="1">
    <citation type="submission" date="2021-06" db="EMBL/GenBank/DDBJ databases">
        <authorList>
            <person name="Kallberg Y."/>
            <person name="Tangrot J."/>
            <person name="Rosling A."/>
        </authorList>
    </citation>
    <scope>NUCLEOTIDE SEQUENCE</scope>
    <source>
        <strain evidence="2">IN212</strain>
    </source>
</reference>
<dbReference type="EMBL" id="CAJVPZ010026922">
    <property type="protein sequence ID" value="CAG8727097.1"/>
    <property type="molecule type" value="Genomic_DNA"/>
</dbReference>
<dbReference type="PROSITE" id="PS50240">
    <property type="entry name" value="TRYPSIN_DOM"/>
    <property type="match status" value="1"/>
</dbReference>
<dbReference type="GO" id="GO:0006508">
    <property type="term" value="P:proteolysis"/>
    <property type="evidence" value="ECO:0007669"/>
    <property type="project" value="InterPro"/>
</dbReference>